<comment type="caution">
    <text evidence="3">The sequence shown here is derived from an EMBL/GenBank/DDBJ whole genome shotgun (WGS) entry which is preliminary data.</text>
</comment>
<dbReference type="InterPro" id="IPR016181">
    <property type="entry name" value="Acyl_CoA_acyltransferase"/>
</dbReference>
<evidence type="ECO:0000313" key="4">
    <source>
        <dbReference type="Proteomes" id="UP001375240"/>
    </source>
</evidence>
<reference evidence="3 4" key="1">
    <citation type="submission" date="2019-10" db="EMBL/GenBank/DDBJ databases">
        <authorList>
            <person name="Palmer J.M."/>
        </authorList>
    </citation>
    <scope>NUCLEOTIDE SEQUENCE [LARGE SCALE GENOMIC DNA]</scope>
    <source>
        <strain evidence="3 4">TWF696</strain>
    </source>
</reference>
<dbReference type="PROSITE" id="PS51186">
    <property type="entry name" value="GNAT"/>
    <property type="match status" value="1"/>
</dbReference>
<sequence>MQRHRACIHQANYVPSPTFKPSVPTCNMSQPPAAPTDQGRDRTHCSNTSNFHYTISPAEEDDLGDVRTLFGLYAGSLGIDLTFQSFEEELRGLPGGYSPPTGQILLARRTHGDGGEGLSPGGGEAIGCVAARPVTFSPPFDRPLSSTDTNTGVGTNGEEGDVRRCEMKRLYTLPSTRGHGVGRALVAEVLKVARELGYQEMYLDTLSSMAAARSVYRQFGFERTEAYYRNPHEGVAFLVKRLDD</sequence>
<name>A0AAV9UCY4_9PEZI</name>
<evidence type="ECO:0000256" key="1">
    <source>
        <dbReference type="SAM" id="MobiDB-lite"/>
    </source>
</evidence>
<evidence type="ECO:0000313" key="3">
    <source>
        <dbReference type="EMBL" id="KAK6337923.1"/>
    </source>
</evidence>
<keyword evidence="4" id="KW-1185">Reference proteome</keyword>
<dbReference type="Gene3D" id="3.40.630.30">
    <property type="match status" value="1"/>
</dbReference>
<feature type="region of interest" description="Disordered" evidence="1">
    <location>
        <begin position="139"/>
        <end position="159"/>
    </location>
</feature>
<dbReference type="SUPFAM" id="SSF55729">
    <property type="entry name" value="Acyl-CoA N-acyltransferases (Nat)"/>
    <property type="match status" value="1"/>
</dbReference>
<feature type="region of interest" description="Disordered" evidence="1">
    <location>
        <begin position="25"/>
        <end position="44"/>
    </location>
</feature>
<dbReference type="InterPro" id="IPR052777">
    <property type="entry name" value="Acetyltransferase_Enz"/>
</dbReference>
<feature type="domain" description="N-acetyltransferase" evidence="2">
    <location>
        <begin position="53"/>
        <end position="244"/>
    </location>
</feature>
<dbReference type="PANTHER" id="PTHR43305">
    <property type="entry name" value="FAMILY N-ACETYLTRANSFERASE, PUTATIVE (AFU_ORTHOLOGUE AFUA_2G01380)-RELATED"/>
    <property type="match status" value="1"/>
</dbReference>
<dbReference type="InterPro" id="IPR000182">
    <property type="entry name" value="GNAT_dom"/>
</dbReference>
<gene>
    <name evidence="3" type="ORF">TWF696_001399</name>
</gene>
<dbReference type="GO" id="GO:0016747">
    <property type="term" value="F:acyltransferase activity, transferring groups other than amino-acyl groups"/>
    <property type="evidence" value="ECO:0007669"/>
    <property type="project" value="InterPro"/>
</dbReference>
<dbReference type="PANTHER" id="PTHR43305:SF1">
    <property type="entry name" value="FAMILY N-ACETYLTRANSFERASE, PUTATIVE (AFU_ORTHOLOGUE AFUA_2G01380)-RELATED"/>
    <property type="match status" value="1"/>
</dbReference>
<dbReference type="AlphaFoldDB" id="A0AAV9UCY4"/>
<protein>
    <recommendedName>
        <fullName evidence="2">N-acetyltransferase domain-containing protein</fullName>
    </recommendedName>
</protein>
<proteinExistence type="predicted"/>
<evidence type="ECO:0000259" key="2">
    <source>
        <dbReference type="PROSITE" id="PS51186"/>
    </source>
</evidence>
<dbReference type="EMBL" id="JAVHNQ010000010">
    <property type="protein sequence ID" value="KAK6337923.1"/>
    <property type="molecule type" value="Genomic_DNA"/>
</dbReference>
<dbReference type="CDD" id="cd04301">
    <property type="entry name" value="NAT_SF"/>
    <property type="match status" value="1"/>
</dbReference>
<dbReference type="Proteomes" id="UP001375240">
    <property type="component" value="Unassembled WGS sequence"/>
</dbReference>
<organism evidence="3 4">
    <name type="scientific">Orbilia brochopaga</name>
    <dbReference type="NCBI Taxonomy" id="3140254"/>
    <lineage>
        <taxon>Eukaryota</taxon>
        <taxon>Fungi</taxon>
        <taxon>Dikarya</taxon>
        <taxon>Ascomycota</taxon>
        <taxon>Pezizomycotina</taxon>
        <taxon>Orbiliomycetes</taxon>
        <taxon>Orbiliales</taxon>
        <taxon>Orbiliaceae</taxon>
        <taxon>Orbilia</taxon>
    </lineage>
</organism>
<dbReference type="Pfam" id="PF00583">
    <property type="entry name" value="Acetyltransf_1"/>
    <property type="match status" value="1"/>
</dbReference>
<accession>A0AAV9UCY4</accession>